<feature type="domain" description="HTH araC/xylS-type" evidence="5">
    <location>
        <begin position="159"/>
        <end position="258"/>
    </location>
</feature>
<dbReference type="GO" id="GO:0043565">
    <property type="term" value="F:sequence-specific DNA binding"/>
    <property type="evidence" value="ECO:0007669"/>
    <property type="project" value="InterPro"/>
</dbReference>
<evidence type="ECO:0000256" key="4">
    <source>
        <dbReference type="SAM" id="MobiDB-lite"/>
    </source>
</evidence>
<dbReference type="Proteomes" id="UP000045545">
    <property type="component" value="Unassembled WGS sequence"/>
</dbReference>
<evidence type="ECO:0000256" key="2">
    <source>
        <dbReference type="ARBA" id="ARBA00023125"/>
    </source>
</evidence>
<evidence type="ECO:0000313" key="7">
    <source>
        <dbReference type="Proteomes" id="UP000045545"/>
    </source>
</evidence>
<dbReference type="SUPFAM" id="SSF46689">
    <property type="entry name" value="Homeodomain-like"/>
    <property type="match status" value="3"/>
</dbReference>
<feature type="domain" description="HTH araC/xylS-type" evidence="5">
    <location>
        <begin position="432"/>
        <end position="530"/>
    </location>
</feature>
<dbReference type="PROSITE" id="PS01124">
    <property type="entry name" value="HTH_ARAC_FAMILY_2"/>
    <property type="match status" value="2"/>
</dbReference>
<dbReference type="EMBL" id="CGIH01000009">
    <property type="protein sequence ID" value="CFX18029.1"/>
    <property type="molecule type" value="Genomic_DNA"/>
</dbReference>
<dbReference type="SMART" id="SM00342">
    <property type="entry name" value="HTH_ARAC"/>
    <property type="match status" value="2"/>
</dbReference>
<dbReference type="InterPro" id="IPR009057">
    <property type="entry name" value="Homeodomain-like_sf"/>
</dbReference>
<dbReference type="AlphaFoldDB" id="A0A0E4C812"/>
<dbReference type="InterPro" id="IPR018060">
    <property type="entry name" value="HTH_AraC"/>
</dbReference>
<organism evidence="6 7">
    <name type="scientific">Syntrophomonas zehnderi OL-4</name>
    <dbReference type="NCBI Taxonomy" id="690567"/>
    <lineage>
        <taxon>Bacteria</taxon>
        <taxon>Bacillati</taxon>
        <taxon>Bacillota</taxon>
        <taxon>Clostridia</taxon>
        <taxon>Eubacteriales</taxon>
        <taxon>Syntrophomonadaceae</taxon>
        <taxon>Syntrophomonas</taxon>
    </lineage>
</organism>
<evidence type="ECO:0000259" key="5">
    <source>
        <dbReference type="PROSITE" id="PS01124"/>
    </source>
</evidence>
<evidence type="ECO:0000313" key="6">
    <source>
        <dbReference type="EMBL" id="CFX18029.1"/>
    </source>
</evidence>
<dbReference type="GO" id="GO:0003700">
    <property type="term" value="F:DNA-binding transcription factor activity"/>
    <property type="evidence" value="ECO:0007669"/>
    <property type="project" value="InterPro"/>
</dbReference>
<dbReference type="RefSeq" id="WP_052729579.1">
    <property type="nucleotide sequence ID" value="NZ_CGIH01000009.1"/>
</dbReference>
<name>A0A0E4C812_9FIRM</name>
<evidence type="ECO:0000256" key="3">
    <source>
        <dbReference type="ARBA" id="ARBA00023163"/>
    </source>
</evidence>
<gene>
    <name evidence="6" type="ORF">733</name>
</gene>
<dbReference type="STRING" id="690567.733"/>
<protein>
    <submittedName>
        <fullName evidence="6">DNA binding HTH domain, AraC-type</fullName>
    </submittedName>
</protein>
<dbReference type="PANTHER" id="PTHR43280:SF2">
    <property type="entry name" value="HTH-TYPE TRANSCRIPTIONAL REGULATOR EXSA"/>
    <property type="match status" value="1"/>
</dbReference>
<dbReference type="Pfam" id="PF12833">
    <property type="entry name" value="HTH_18"/>
    <property type="match status" value="2"/>
</dbReference>
<keyword evidence="7" id="KW-1185">Reference proteome</keyword>
<sequence length="533" mass="61812">MSEHDLHNQLADSSFSPLAEQQDFLFAVLELFPFPTEVFSSEGVSLFVNSVFLEFFNLPDPLEIVGKLNILQDPYINNQLGFSDYLRRVFSGEILSYYNIRIPFEEISYRYQSQPSKFTEEDMYQDITSFPLWNEDGALAYVVTLFMTKRVYQSGLDVIKAREYIDTHWLDDFDLDEIARHVGLSRHHLARLFKRFIGMTPYSYYQEIKVGKIKEALSDTSLSIREAFASCGADYGGCFAKAFKIKTGGLTPSQYRKTLPNEPGDKPRNMGVGEKAAGVPGPLRLTSQYSEYETEKRLFQTAELFPIPIQIFKPNGDIAFVNDAVLRMWNVLDTSQIMGKYNLINDPFVNEQFGLRDYIQRTFRGEVVMIPDIRIPLENFWEWYKTRSAVYDIEAVYSDILNFPILNADGEMAYVMSIFFTRRIYQGRADIAKSREYLENHWREEFNLANLAEAAGLSPSHLVRQFKKHTGMTPYSYYQEIKITHLKEALRNKNLNIAQAFISCGFRYPGNFARFFKKRVGMTPSQYRKTMNK</sequence>
<feature type="region of interest" description="Disordered" evidence="4">
    <location>
        <begin position="254"/>
        <end position="279"/>
    </location>
</feature>
<accession>A0A0E4C812</accession>
<dbReference type="Gene3D" id="3.30.450.20">
    <property type="entry name" value="PAS domain"/>
    <property type="match status" value="2"/>
</dbReference>
<dbReference type="PANTHER" id="PTHR43280">
    <property type="entry name" value="ARAC-FAMILY TRANSCRIPTIONAL REGULATOR"/>
    <property type="match status" value="1"/>
</dbReference>
<keyword evidence="2" id="KW-0238">DNA-binding</keyword>
<keyword evidence="1" id="KW-0805">Transcription regulation</keyword>
<reference evidence="6 7" key="1">
    <citation type="submission" date="2015-03" db="EMBL/GenBank/DDBJ databases">
        <authorList>
            <person name="Murphy D."/>
        </authorList>
    </citation>
    <scope>NUCLEOTIDE SEQUENCE [LARGE SCALE GENOMIC DNA]</scope>
    <source>
        <strain evidence="6 7">OL-4</strain>
    </source>
</reference>
<keyword evidence="3" id="KW-0804">Transcription</keyword>
<dbReference type="Gene3D" id="1.10.10.60">
    <property type="entry name" value="Homeodomain-like"/>
    <property type="match status" value="4"/>
</dbReference>
<evidence type="ECO:0000256" key="1">
    <source>
        <dbReference type="ARBA" id="ARBA00023015"/>
    </source>
</evidence>
<dbReference type="OrthoDB" id="324626at2"/>
<proteinExistence type="predicted"/>